<gene>
    <name evidence="1" type="ORF">TCMB3V08_LOCUS7030</name>
</gene>
<reference evidence="1" key="1">
    <citation type="submission" date="2020-11" db="EMBL/GenBank/DDBJ databases">
        <authorList>
            <person name="Tran Van P."/>
        </authorList>
    </citation>
    <scope>NUCLEOTIDE SEQUENCE</scope>
</reference>
<proteinExistence type="predicted"/>
<dbReference type="EMBL" id="OE182345">
    <property type="protein sequence ID" value="CAD7574415.1"/>
    <property type="molecule type" value="Genomic_DNA"/>
</dbReference>
<dbReference type="AlphaFoldDB" id="A0A7R9P9A7"/>
<sequence length="106" mass="12353">MSYTFIKIILKNSCKISSMFHKDKLFANIISKINVHFLILLQHVVFGICRLIDVLVPDIPESLELKIKRERYLAKQALQDSDTIMKTYSINNTSLYLKRLRSSFTS</sequence>
<name>A0A7R9P9A7_TIMCA</name>
<evidence type="ECO:0000313" key="1">
    <source>
        <dbReference type="EMBL" id="CAD7574415.1"/>
    </source>
</evidence>
<organism evidence="1">
    <name type="scientific">Timema californicum</name>
    <name type="common">California timema</name>
    <name type="synonym">Walking stick</name>
    <dbReference type="NCBI Taxonomy" id="61474"/>
    <lineage>
        <taxon>Eukaryota</taxon>
        <taxon>Metazoa</taxon>
        <taxon>Ecdysozoa</taxon>
        <taxon>Arthropoda</taxon>
        <taxon>Hexapoda</taxon>
        <taxon>Insecta</taxon>
        <taxon>Pterygota</taxon>
        <taxon>Neoptera</taxon>
        <taxon>Polyneoptera</taxon>
        <taxon>Phasmatodea</taxon>
        <taxon>Timematodea</taxon>
        <taxon>Timematoidea</taxon>
        <taxon>Timematidae</taxon>
        <taxon>Timema</taxon>
    </lineage>
</organism>
<accession>A0A7R9P9A7</accession>
<protein>
    <submittedName>
        <fullName evidence="1">(California timema) hypothetical protein</fullName>
    </submittedName>
</protein>